<evidence type="ECO:0000256" key="5">
    <source>
        <dbReference type="ARBA" id="ARBA00022692"/>
    </source>
</evidence>
<evidence type="ECO:0000256" key="1">
    <source>
        <dbReference type="ARBA" id="ARBA00004651"/>
    </source>
</evidence>
<reference evidence="13" key="1">
    <citation type="submission" date="2017-09" db="EMBL/GenBank/DDBJ databases">
        <title>Depth-based differentiation of microbial function through sediment-hosted aquifers and enrichment of novel symbionts in the deep terrestrial subsurface.</title>
        <authorList>
            <person name="Probst A.J."/>
            <person name="Ladd B."/>
            <person name="Jarett J.K."/>
            <person name="Geller-Mcgrath D.E."/>
            <person name="Sieber C.M.K."/>
            <person name="Emerson J.B."/>
            <person name="Anantharaman K."/>
            <person name="Thomas B.C."/>
            <person name="Malmstrom R."/>
            <person name="Stieglmeier M."/>
            <person name="Klingl A."/>
            <person name="Woyke T."/>
            <person name="Ryan C.M."/>
            <person name="Banfield J.F."/>
        </authorList>
    </citation>
    <scope>NUCLEOTIDE SEQUENCE [LARGE SCALE GENOMIC DNA]</scope>
</reference>
<feature type="domain" description="SSD" evidence="11">
    <location>
        <begin position="124"/>
        <end position="290"/>
    </location>
</feature>
<feature type="transmembrane region" description="Helical" evidence="10">
    <location>
        <begin position="189"/>
        <end position="209"/>
    </location>
</feature>
<comment type="caution">
    <text evidence="12">The sequence shown here is derived from an EMBL/GenBank/DDBJ whole genome shotgun (WGS) entry which is preliminary data.</text>
</comment>
<keyword evidence="3 10" id="KW-1003">Cell membrane</keyword>
<evidence type="ECO:0000259" key="11">
    <source>
        <dbReference type="PROSITE" id="PS50156"/>
    </source>
</evidence>
<dbReference type="PANTHER" id="PTHR30081:SF8">
    <property type="entry name" value="PROTEIN TRANSLOCASE SUBUNIT SECF"/>
    <property type="match status" value="1"/>
</dbReference>
<evidence type="ECO:0000256" key="7">
    <source>
        <dbReference type="ARBA" id="ARBA00022989"/>
    </source>
</evidence>
<dbReference type="SUPFAM" id="SSF82866">
    <property type="entry name" value="Multidrug efflux transporter AcrB transmembrane domain"/>
    <property type="match status" value="1"/>
</dbReference>
<keyword evidence="8 10" id="KW-0811">Translocation</keyword>
<dbReference type="GO" id="GO:0043952">
    <property type="term" value="P:protein transport by the Sec complex"/>
    <property type="evidence" value="ECO:0007669"/>
    <property type="project" value="UniProtKB-UniRule"/>
</dbReference>
<keyword evidence="4" id="KW-0997">Cell inner membrane</keyword>
<feature type="transmembrane region" description="Helical" evidence="10">
    <location>
        <begin position="12"/>
        <end position="35"/>
    </location>
</feature>
<dbReference type="Proteomes" id="UP000228711">
    <property type="component" value="Unassembled WGS sequence"/>
</dbReference>
<dbReference type="GO" id="GO:0005886">
    <property type="term" value="C:plasma membrane"/>
    <property type="evidence" value="ECO:0007669"/>
    <property type="project" value="UniProtKB-SubCell"/>
</dbReference>
<comment type="function">
    <text evidence="10">Part of the Sec protein translocase complex. Interacts with the SecYEG preprotein conducting channel. SecDF uses the proton motive force (PMF) to complete protein translocation after the ATP-dependent function of SecA.</text>
</comment>
<evidence type="ECO:0000256" key="8">
    <source>
        <dbReference type="ARBA" id="ARBA00023010"/>
    </source>
</evidence>
<evidence type="ECO:0000313" key="13">
    <source>
        <dbReference type="Proteomes" id="UP000228711"/>
    </source>
</evidence>
<dbReference type="InterPro" id="IPR022813">
    <property type="entry name" value="SecD/SecF_arch_bac"/>
</dbReference>
<dbReference type="Pfam" id="PF07549">
    <property type="entry name" value="Sec_GG"/>
    <property type="match status" value="1"/>
</dbReference>
<dbReference type="PROSITE" id="PS50156">
    <property type="entry name" value="SSD"/>
    <property type="match status" value="1"/>
</dbReference>
<dbReference type="GO" id="GO:0015450">
    <property type="term" value="F:protein-transporting ATPase activity"/>
    <property type="evidence" value="ECO:0007669"/>
    <property type="project" value="InterPro"/>
</dbReference>
<keyword evidence="9 10" id="KW-0472">Membrane</keyword>
<dbReference type="PRINTS" id="PR01755">
    <property type="entry name" value="SECFTRNLCASE"/>
</dbReference>
<evidence type="ECO:0000256" key="4">
    <source>
        <dbReference type="ARBA" id="ARBA00022519"/>
    </source>
</evidence>
<evidence type="ECO:0000256" key="9">
    <source>
        <dbReference type="ARBA" id="ARBA00023136"/>
    </source>
</evidence>
<dbReference type="GO" id="GO:0065002">
    <property type="term" value="P:intracellular protein transmembrane transport"/>
    <property type="evidence" value="ECO:0007669"/>
    <property type="project" value="UniProtKB-UniRule"/>
</dbReference>
<keyword evidence="5 10" id="KW-0812">Transmembrane</keyword>
<comment type="similarity">
    <text evidence="10">Belongs to the SecD/SecF family. SecF subfamily.</text>
</comment>
<evidence type="ECO:0000313" key="12">
    <source>
        <dbReference type="EMBL" id="PIS41523.1"/>
    </source>
</evidence>
<evidence type="ECO:0000256" key="10">
    <source>
        <dbReference type="HAMAP-Rule" id="MF_01464"/>
    </source>
</evidence>
<dbReference type="AlphaFoldDB" id="A0A2H0YUW1"/>
<dbReference type="InterPro" id="IPR005665">
    <property type="entry name" value="SecF_bac"/>
</dbReference>
<dbReference type="InterPro" id="IPR022646">
    <property type="entry name" value="SecD/SecF_CS"/>
</dbReference>
<gene>
    <name evidence="10 12" type="primary">secF</name>
    <name evidence="12" type="ORF">COT25_02595</name>
</gene>
<feature type="transmembrane region" description="Helical" evidence="10">
    <location>
        <begin position="264"/>
        <end position="289"/>
    </location>
</feature>
<dbReference type="NCBIfam" id="TIGR00966">
    <property type="entry name" value="transloc_SecF"/>
    <property type="match status" value="1"/>
</dbReference>
<dbReference type="InterPro" id="IPR048634">
    <property type="entry name" value="SecD_SecF_C"/>
</dbReference>
<evidence type="ECO:0000256" key="6">
    <source>
        <dbReference type="ARBA" id="ARBA00022927"/>
    </source>
</evidence>
<keyword evidence="7 10" id="KW-1133">Transmembrane helix</keyword>
<dbReference type="InterPro" id="IPR022645">
    <property type="entry name" value="SecD/SecF_bac"/>
</dbReference>
<comment type="subcellular location">
    <subcellularLocation>
        <location evidence="1 10">Cell membrane</location>
        <topology evidence="1 10">Multi-pass membrane protein</topology>
    </subcellularLocation>
</comment>
<proteinExistence type="inferred from homology"/>
<dbReference type="HAMAP" id="MF_01464_B">
    <property type="entry name" value="SecF_B"/>
    <property type="match status" value="1"/>
</dbReference>
<sequence>MYQIIHKRKIFYFLSVALLTVGLAFLVIFGLRFGIDFTGGSTMEFEVSADTTQTQVESELTSLGYSNPEIRVLGNNTYRITVRELSQDQHVAIIAAFQTIDPVSQELSYSSIGPTIGSELKSKSLFATILVFSFIVLYISWTFRKASWGPVRPWVWGVAALLALFHDLLIVLGVFAILGKFFQVNIDTLFITALSTVLGFSVHDTIVVFDRIRERIKIHGGKESFEDTVNVSVVETLIRSLATSLTTVLVLVALLLFGGESIRYFVLALIVGMISGTYSSIYIASPLLVSWYTYKTKKF</sequence>
<dbReference type="Pfam" id="PF02355">
    <property type="entry name" value="SecD_SecF_C"/>
    <property type="match status" value="1"/>
</dbReference>
<dbReference type="PANTHER" id="PTHR30081">
    <property type="entry name" value="PROTEIN-EXPORT MEMBRANE PROTEIN SEC"/>
    <property type="match status" value="1"/>
</dbReference>
<feature type="transmembrane region" description="Helical" evidence="10">
    <location>
        <begin position="237"/>
        <end position="258"/>
    </location>
</feature>
<keyword evidence="6 10" id="KW-0653">Protein transport</keyword>
<feature type="transmembrane region" description="Helical" evidence="10">
    <location>
        <begin position="124"/>
        <end position="143"/>
    </location>
</feature>
<accession>A0A2H0YUW1</accession>
<dbReference type="Gene3D" id="1.20.1640.10">
    <property type="entry name" value="Multidrug efflux transporter AcrB transmembrane domain"/>
    <property type="match status" value="1"/>
</dbReference>
<evidence type="ECO:0000256" key="2">
    <source>
        <dbReference type="ARBA" id="ARBA00022448"/>
    </source>
</evidence>
<dbReference type="EMBL" id="PEXV01000088">
    <property type="protein sequence ID" value="PIS41523.1"/>
    <property type="molecule type" value="Genomic_DNA"/>
</dbReference>
<feature type="transmembrane region" description="Helical" evidence="10">
    <location>
        <begin position="155"/>
        <end position="177"/>
    </location>
</feature>
<dbReference type="InterPro" id="IPR000731">
    <property type="entry name" value="SSD"/>
</dbReference>
<evidence type="ECO:0000256" key="3">
    <source>
        <dbReference type="ARBA" id="ARBA00022475"/>
    </source>
</evidence>
<organism evidence="12 13">
    <name type="scientific">Candidatus Kerfeldbacteria bacterium CG08_land_8_20_14_0_20_42_7</name>
    <dbReference type="NCBI Taxonomy" id="2014245"/>
    <lineage>
        <taxon>Bacteria</taxon>
        <taxon>Candidatus Kerfeldiibacteriota</taxon>
    </lineage>
</organism>
<protein>
    <recommendedName>
        <fullName evidence="10">Protein-export membrane protein SecF</fullName>
    </recommendedName>
</protein>
<dbReference type="GO" id="GO:0006605">
    <property type="term" value="P:protein targeting"/>
    <property type="evidence" value="ECO:0007669"/>
    <property type="project" value="UniProtKB-UniRule"/>
</dbReference>
<name>A0A2H0YUW1_9BACT</name>
<comment type="subunit">
    <text evidence="10">Forms a complex with SecD. Part of the essential Sec protein translocation apparatus which comprises SecA, SecYEG and auxiliary proteins SecDF. Other proteins may also be involved.</text>
</comment>
<keyword evidence="2 10" id="KW-0813">Transport</keyword>